<feature type="transmembrane region" description="Helical" evidence="5">
    <location>
        <begin position="109"/>
        <end position="129"/>
    </location>
</feature>
<feature type="domain" description="EamA" evidence="6">
    <location>
        <begin position="199"/>
        <end position="330"/>
    </location>
</feature>
<evidence type="ECO:0000259" key="6">
    <source>
        <dbReference type="Pfam" id="PF00892"/>
    </source>
</evidence>
<feature type="transmembrane region" description="Helical" evidence="5">
    <location>
        <begin position="314"/>
        <end position="332"/>
    </location>
</feature>
<keyword evidence="4 5" id="KW-0472">Membrane</keyword>
<dbReference type="PANTHER" id="PTHR22911">
    <property type="entry name" value="ACYL-MALONYL CONDENSING ENZYME-RELATED"/>
    <property type="match status" value="1"/>
</dbReference>
<feature type="transmembrane region" description="Helical" evidence="5">
    <location>
        <begin position="135"/>
        <end position="155"/>
    </location>
</feature>
<comment type="subcellular location">
    <subcellularLocation>
        <location evidence="1">Membrane</location>
        <topology evidence="1">Multi-pass membrane protein</topology>
    </subcellularLocation>
</comment>
<evidence type="ECO:0000256" key="5">
    <source>
        <dbReference type="SAM" id="Phobius"/>
    </source>
</evidence>
<sequence length="346" mass="38316">MVAPRLPRRREQENDTQNISSIASESTPLLATQPQKGWLERFKRLPGPGIICAALSGLFFSIGSLTVKLIPSMNPLEIVFFGAIIQTVIFISINIQSRRSILGASGERFFLLMRGISGVVCANLVYYSYRLIPLADATTIVFSAPIFVAIFACMLLKETCNLFFIITVITTISGVIFISKPPFLFDSDQENVSSSNRIIGISLAFGGCLSFALVYLFMRKLQRSHYSSITLVFSVLVVIVNPILLTLSDSWSIPGCERDGWLLVLLGFAVVGAQISQIFALKTENEGPVSVARSSEVFMAFIFQASILEEKVEWTSTVGGILVCSGIGLFGWRQWKKDKLYHRRNM</sequence>
<feature type="transmembrane region" description="Helical" evidence="5">
    <location>
        <begin position="45"/>
        <end position="66"/>
    </location>
</feature>
<evidence type="ECO:0000256" key="2">
    <source>
        <dbReference type="ARBA" id="ARBA00022692"/>
    </source>
</evidence>
<dbReference type="Proteomes" id="UP000694941">
    <property type="component" value="Unplaced"/>
</dbReference>
<evidence type="ECO:0000313" key="7">
    <source>
        <dbReference type="Proteomes" id="UP000694941"/>
    </source>
</evidence>
<feature type="domain" description="EamA" evidence="6">
    <location>
        <begin position="48"/>
        <end position="179"/>
    </location>
</feature>
<dbReference type="InterPro" id="IPR037185">
    <property type="entry name" value="EmrE-like"/>
</dbReference>
<dbReference type="Pfam" id="PF00892">
    <property type="entry name" value="EamA"/>
    <property type="match status" value="2"/>
</dbReference>
<evidence type="ECO:0000256" key="3">
    <source>
        <dbReference type="ARBA" id="ARBA00022989"/>
    </source>
</evidence>
<evidence type="ECO:0000256" key="4">
    <source>
        <dbReference type="ARBA" id="ARBA00023136"/>
    </source>
</evidence>
<feature type="transmembrane region" description="Helical" evidence="5">
    <location>
        <begin position="291"/>
        <end position="308"/>
    </location>
</feature>
<organism evidence="7 8">
    <name type="scientific">Limulus polyphemus</name>
    <name type="common">Atlantic horseshoe crab</name>
    <dbReference type="NCBI Taxonomy" id="6850"/>
    <lineage>
        <taxon>Eukaryota</taxon>
        <taxon>Metazoa</taxon>
        <taxon>Ecdysozoa</taxon>
        <taxon>Arthropoda</taxon>
        <taxon>Chelicerata</taxon>
        <taxon>Merostomata</taxon>
        <taxon>Xiphosura</taxon>
        <taxon>Limulidae</taxon>
        <taxon>Limulus</taxon>
    </lineage>
</organism>
<reference evidence="8" key="1">
    <citation type="submission" date="2025-08" db="UniProtKB">
        <authorList>
            <consortium name="RefSeq"/>
        </authorList>
    </citation>
    <scope>IDENTIFICATION</scope>
    <source>
        <tissue evidence="8">Muscle</tissue>
    </source>
</reference>
<feature type="transmembrane region" description="Helical" evidence="5">
    <location>
        <begin position="162"/>
        <end position="178"/>
    </location>
</feature>
<keyword evidence="7" id="KW-1185">Reference proteome</keyword>
<feature type="transmembrane region" description="Helical" evidence="5">
    <location>
        <begin position="229"/>
        <end position="248"/>
    </location>
</feature>
<evidence type="ECO:0000256" key="1">
    <source>
        <dbReference type="ARBA" id="ARBA00004141"/>
    </source>
</evidence>
<feature type="transmembrane region" description="Helical" evidence="5">
    <location>
        <begin position="78"/>
        <end position="97"/>
    </location>
</feature>
<dbReference type="SUPFAM" id="SSF103481">
    <property type="entry name" value="Multidrug resistance efflux transporter EmrE"/>
    <property type="match status" value="2"/>
</dbReference>
<gene>
    <name evidence="8" type="primary">LOC106478126</name>
</gene>
<feature type="transmembrane region" description="Helical" evidence="5">
    <location>
        <begin position="198"/>
        <end position="217"/>
    </location>
</feature>
<dbReference type="GeneID" id="106478126"/>
<accession>A0ABM1C4P5</accession>
<feature type="transmembrane region" description="Helical" evidence="5">
    <location>
        <begin position="260"/>
        <end position="279"/>
    </location>
</feature>
<dbReference type="PANTHER" id="PTHR22911:SF6">
    <property type="entry name" value="SOLUTE CARRIER FAMILY 35 MEMBER G1"/>
    <property type="match status" value="1"/>
</dbReference>
<protein>
    <submittedName>
        <fullName evidence="8">Solute carrier family 35 member G1-like</fullName>
    </submittedName>
</protein>
<keyword evidence="3 5" id="KW-1133">Transmembrane helix</keyword>
<evidence type="ECO:0000313" key="8">
    <source>
        <dbReference type="RefSeq" id="XP_013794093.1"/>
    </source>
</evidence>
<dbReference type="InterPro" id="IPR000620">
    <property type="entry name" value="EamA_dom"/>
</dbReference>
<proteinExistence type="predicted"/>
<dbReference type="RefSeq" id="XP_013794093.1">
    <property type="nucleotide sequence ID" value="XM_013938639.2"/>
</dbReference>
<name>A0ABM1C4P5_LIMPO</name>
<keyword evidence="2 5" id="KW-0812">Transmembrane</keyword>